<dbReference type="GO" id="GO:0006355">
    <property type="term" value="P:regulation of DNA-templated transcription"/>
    <property type="evidence" value="ECO:0007669"/>
    <property type="project" value="TreeGrafter"/>
</dbReference>
<feature type="compositionally biased region" description="Basic and acidic residues" evidence="4">
    <location>
        <begin position="244"/>
        <end position="254"/>
    </location>
</feature>
<sequence>MNCLRQQAPTPRKASPKKQSKDASLLAQNFGSPNGKAGPATNQGYHQPYSYGGYQGYGHYPGMASPQYHAHSNMYQQSSAGDLPMGSPYSYSGAHYSIQNGSTTPLDRRAWTSPQRMKKGVQFEDEKKVSSEENVNTNKDSFLIPSPPPKKRKFVIQSVDSWEEEPKEGNICAASPGIFRSPKASRSPMKKRFDLQRSPMIGRSPIMGDAFLDSHDFQIDDDNGKDLDDEIFGDDESFVFNQNEKLEASPRDDYPSASPKRSFGDHDVDLPGSSPQFNLSPFTCSPLTGQYTVVADFNENSDPFEHFPFSKVGSSMNADVGFSPLPYKKSKSPSKSAQPFSVLSKNSKPSKKIEKIEKITSMHPPKNHTPSKKSTQVPTFQPNHSQAMSGNYVGYAHPAAGSSPSMQQNTSMMSPPPRAPVTLPASLMRSPPGTTTKSPKTQFTMQFGQPGSASRNQASPQGTTNSSVNTVMSTPAKNNISAASTPSTAMRYPGSAIRLSQYPMSASRTLQSTPSAKAVATPMTAPSSTPRKTPLHTSSLEEMQKSQLQQHAPCNCKKSKCLKLYCECFAAQVVCSGCKCQDCHNTSNHEAIRQEAFRQTKSKNSSAFKSKFNKDTKAHVSGCKCKKSKCLKKYCECFESGITCGEKCKCENCKNFAGSDELIQRRKRMGKGGDASALARIRAKSSAEKKSPDMTRNPSTAGTPMYPSTQASAHAQSMMSPEQLYSVYAAQQHAYSLATGWGMFSPMHMQGTPASYAYAYPHYPTPTNQSVRPVRTPLLKTPPKTPTGRKDPLAITNKKDKDGKNDEKKAFFGEKNGDMPKRAGLHIMTFLDDLYNVSLVSKNLSSLATDEALWTFDD</sequence>
<comment type="similarity">
    <text evidence="2">Belongs to the lin-54 family.</text>
</comment>
<accession>A0AAD3CI68</accession>
<keyword evidence="7" id="KW-1185">Reference proteome</keyword>
<feature type="region of interest" description="Disordered" evidence="4">
    <location>
        <begin position="1"/>
        <end position="48"/>
    </location>
</feature>
<feature type="region of interest" description="Disordered" evidence="4">
    <location>
        <begin position="75"/>
        <end position="150"/>
    </location>
</feature>
<feature type="compositionally biased region" description="Basic and acidic residues" evidence="4">
    <location>
        <begin position="788"/>
        <end position="808"/>
    </location>
</feature>
<dbReference type="PANTHER" id="PTHR12446">
    <property type="entry name" value="TESMIN/TSO1-RELATED"/>
    <property type="match status" value="1"/>
</dbReference>
<gene>
    <name evidence="6" type="ORF">CTEN210_01780</name>
</gene>
<evidence type="ECO:0000256" key="4">
    <source>
        <dbReference type="SAM" id="MobiDB-lite"/>
    </source>
</evidence>
<feature type="region of interest" description="Disordered" evidence="4">
    <location>
        <begin position="327"/>
        <end position="351"/>
    </location>
</feature>
<dbReference type="InterPro" id="IPR033467">
    <property type="entry name" value="Tesmin/TSO1-like_CXC"/>
</dbReference>
<dbReference type="EMBL" id="BLLK01000020">
    <property type="protein sequence ID" value="GFH45306.1"/>
    <property type="molecule type" value="Genomic_DNA"/>
</dbReference>
<dbReference type="PROSITE" id="PS51634">
    <property type="entry name" value="CRC"/>
    <property type="match status" value="1"/>
</dbReference>
<feature type="compositionally biased region" description="Basic and acidic residues" evidence="4">
    <location>
        <begin position="121"/>
        <end position="131"/>
    </location>
</feature>
<feature type="compositionally biased region" description="Polar residues" evidence="4">
    <location>
        <begin position="524"/>
        <end position="535"/>
    </location>
</feature>
<proteinExistence type="inferred from homology"/>
<evidence type="ECO:0000256" key="2">
    <source>
        <dbReference type="ARBA" id="ARBA00007267"/>
    </source>
</evidence>
<evidence type="ECO:0000256" key="3">
    <source>
        <dbReference type="ARBA" id="ARBA00023242"/>
    </source>
</evidence>
<dbReference type="AlphaFoldDB" id="A0AAD3CI68"/>
<protein>
    <recommendedName>
        <fullName evidence="5">CRC domain-containing protein</fullName>
    </recommendedName>
</protein>
<keyword evidence="3" id="KW-0539">Nucleus</keyword>
<feature type="compositionally biased region" description="Low complexity" evidence="4">
    <location>
        <begin position="430"/>
        <end position="441"/>
    </location>
</feature>
<evidence type="ECO:0000313" key="7">
    <source>
        <dbReference type="Proteomes" id="UP001054902"/>
    </source>
</evidence>
<evidence type="ECO:0000256" key="1">
    <source>
        <dbReference type="ARBA" id="ARBA00004123"/>
    </source>
</evidence>
<evidence type="ECO:0000259" key="5">
    <source>
        <dbReference type="PROSITE" id="PS51634"/>
    </source>
</evidence>
<feature type="region of interest" description="Disordered" evidence="4">
    <location>
        <begin position="682"/>
        <end position="704"/>
    </location>
</feature>
<feature type="region of interest" description="Disordered" evidence="4">
    <location>
        <begin position="395"/>
        <end position="466"/>
    </location>
</feature>
<comment type="caution">
    <text evidence="6">The sequence shown here is derived from an EMBL/GenBank/DDBJ whole genome shotgun (WGS) entry which is preliminary data.</text>
</comment>
<feature type="region of interest" description="Disordered" evidence="4">
    <location>
        <begin position="242"/>
        <end position="274"/>
    </location>
</feature>
<feature type="compositionally biased region" description="Polar residues" evidence="4">
    <location>
        <begin position="694"/>
        <end position="704"/>
    </location>
</feature>
<dbReference type="InterPro" id="IPR005172">
    <property type="entry name" value="CRC"/>
</dbReference>
<reference evidence="6 7" key="1">
    <citation type="journal article" date="2021" name="Sci. Rep.">
        <title>The genome of the diatom Chaetoceros tenuissimus carries an ancient integrated fragment of an extant virus.</title>
        <authorList>
            <person name="Hongo Y."/>
            <person name="Kimura K."/>
            <person name="Takaki Y."/>
            <person name="Yoshida Y."/>
            <person name="Baba S."/>
            <person name="Kobayashi G."/>
            <person name="Nagasaki K."/>
            <person name="Hano T."/>
            <person name="Tomaru Y."/>
        </authorList>
    </citation>
    <scope>NUCLEOTIDE SEQUENCE [LARGE SCALE GENOMIC DNA]</scope>
    <source>
        <strain evidence="6 7">NIES-3715</strain>
    </source>
</reference>
<organism evidence="6 7">
    <name type="scientific">Chaetoceros tenuissimus</name>
    <dbReference type="NCBI Taxonomy" id="426638"/>
    <lineage>
        <taxon>Eukaryota</taxon>
        <taxon>Sar</taxon>
        <taxon>Stramenopiles</taxon>
        <taxon>Ochrophyta</taxon>
        <taxon>Bacillariophyta</taxon>
        <taxon>Coscinodiscophyceae</taxon>
        <taxon>Chaetocerotophycidae</taxon>
        <taxon>Chaetocerotales</taxon>
        <taxon>Chaetocerotaceae</taxon>
        <taxon>Chaetoceros</taxon>
    </lineage>
</organism>
<feature type="region of interest" description="Disordered" evidence="4">
    <location>
        <begin position="768"/>
        <end position="808"/>
    </location>
</feature>
<dbReference type="Proteomes" id="UP001054902">
    <property type="component" value="Unassembled WGS sequence"/>
</dbReference>
<dbReference type="PANTHER" id="PTHR12446:SF34">
    <property type="entry name" value="PROTEIN LIN-54 HOMOLOG"/>
    <property type="match status" value="1"/>
</dbReference>
<evidence type="ECO:0000313" key="6">
    <source>
        <dbReference type="EMBL" id="GFH45306.1"/>
    </source>
</evidence>
<feature type="compositionally biased region" description="Polar residues" evidence="4">
    <location>
        <begin position="442"/>
        <end position="462"/>
    </location>
</feature>
<feature type="compositionally biased region" description="Low complexity" evidence="4">
    <location>
        <begin position="327"/>
        <end position="347"/>
    </location>
</feature>
<dbReference type="InterPro" id="IPR028307">
    <property type="entry name" value="Lin-54_fam"/>
</dbReference>
<dbReference type="GO" id="GO:0005634">
    <property type="term" value="C:nucleus"/>
    <property type="evidence" value="ECO:0007669"/>
    <property type="project" value="UniProtKB-SubCell"/>
</dbReference>
<comment type="subcellular location">
    <subcellularLocation>
        <location evidence="1">Nucleus</location>
    </subcellularLocation>
</comment>
<feature type="compositionally biased region" description="Polar residues" evidence="4">
    <location>
        <begin position="402"/>
        <end position="413"/>
    </location>
</feature>
<dbReference type="Pfam" id="PF03638">
    <property type="entry name" value="TCR"/>
    <property type="match status" value="2"/>
</dbReference>
<name>A0AAD3CI68_9STRA</name>
<feature type="region of interest" description="Disordered" evidence="4">
    <location>
        <begin position="512"/>
        <end position="535"/>
    </location>
</feature>
<dbReference type="SMART" id="SM01114">
    <property type="entry name" value="CXC"/>
    <property type="match status" value="2"/>
</dbReference>
<feature type="domain" description="CRC" evidence="5">
    <location>
        <begin position="550"/>
        <end position="658"/>
    </location>
</feature>